<feature type="domain" description="Chitin-binding type-3" evidence="4">
    <location>
        <begin position="53"/>
        <end position="96"/>
    </location>
</feature>
<dbReference type="CDD" id="cd00325">
    <property type="entry name" value="chitinase_GH19"/>
    <property type="match status" value="1"/>
</dbReference>
<protein>
    <recommendedName>
        <fullName evidence="4">Chitin-binding type-3 domain-containing protein</fullName>
    </recommendedName>
</protein>
<evidence type="ECO:0000256" key="2">
    <source>
        <dbReference type="ARBA" id="ARBA00022821"/>
    </source>
</evidence>
<evidence type="ECO:0000313" key="5">
    <source>
        <dbReference type="EMBL" id="GAA5527152.1"/>
    </source>
</evidence>
<keyword evidence="1" id="KW-0378">Hydrolase</keyword>
<keyword evidence="2" id="KW-0611">Plant defense</keyword>
<organism evidence="5 6">
    <name type="scientific">Herpetosiphon gulosus</name>
    <dbReference type="NCBI Taxonomy" id="1973496"/>
    <lineage>
        <taxon>Bacteria</taxon>
        <taxon>Bacillati</taxon>
        <taxon>Chloroflexota</taxon>
        <taxon>Chloroflexia</taxon>
        <taxon>Herpetosiphonales</taxon>
        <taxon>Herpetosiphonaceae</taxon>
        <taxon>Herpetosiphon</taxon>
    </lineage>
</organism>
<dbReference type="RefSeq" id="WP_345720790.1">
    <property type="nucleotide sequence ID" value="NZ_BAABRU010000003.1"/>
</dbReference>
<evidence type="ECO:0000313" key="6">
    <source>
        <dbReference type="Proteomes" id="UP001428290"/>
    </source>
</evidence>
<dbReference type="PANTHER" id="PTHR22595:SF79">
    <property type="entry name" value="CHITINASE 12"/>
    <property type="match status" value="1"/>
</dbReference>
<keyword evidence="3" id="KW-1015">Disulfide bond</keyword>
<dbReference type="SUPFAM" id="SSF53955">
    <property type="entry name" value="Lysozyme-like"/>
    <property type="match status" value="1"/>
</dbReference>
<dbReference type="EMBL" id="BAABRU010000003">
    <property type="protein sequence ID" value="GAA5527152.1"/>
    <property type="molecule type" value="Genomic_DNA"/>
</dbReference>
<dbReference type="SUPFAM" id="SSF51055">
    <property type="entry name" value="Carbohydrate binding domain"/>
    <property type="match status" value="3"/>
</dbReference>
<evidence type="ECO:0000256" key="3">
    <source>
        <dbReference type="ARBA" id="ARBA00023157"/>
    </source>
</evidence>
<name>A0ABP9WVE1_9CHLR</name>
<gene>
    <name evidence="5" type="ORF">Hgul01_00936</name>
</gene>
<dbReference type="Gene3D" id="2.10.10.20">
    <property type="entry name" value="Carbohydrate-binding module superfamily 5/12"/>
    <property type="match status" value="3"/>
</dbReference>
<dbReference type="Proteomes" id="UP001428290">
    <property type="component" value="Unassembled WGS sequence"/>
</dbReference>
<proteinExistence type="predicted"/>
<dbReference type="InterPro" id="IPR036573">
    <property type="entry name" value="CBM_sf_5/12"/>
</dbReference>
<dbReference type="InterPro" id="IPR003610">
    <property type="entry name" value="CBM5/12"/>
</dbReference>
<feature type="domain" description="Chitin-binding type-3" evidence="4">
    <location>
        <begin position="110"/>
        <end position="153"/>
    </location>
</feature>
<dbReference type="InterPro" id="IPR023346">
    <property type="entry name" value="Lysozyme-like_dom_sf"/>
</dbReference>
<feature type="domain" description="Chitin-binding type-3" evidence="4">
    <location>
        <begin position="174"/>
        <end position="217"/>
    </location>
</feature>
<evidence type="ECO:0000256" key="1">
    <source>
        <dbReference type="ARBA" id="ARBA00022801"/>
    </source>
</evidence>
<dbReference type="Gene3D" id="3.30.20.10">
    <property type="entry name" value="Endochitinase, domain 2"/>
    <property type="match status" value="1"/>
</dbReference>
<sequence length="432" mass="47273">MKFPQLNPSRLSKLLLAPLLISAFWGSMVNPQAGMARQSFANSQASLAQSCNFTDWVAGKQYYTGNIVRYNGNYYVAEHDNPGYDPTVSTWYWEPTSCGGGGGGGGSCSYTDWVAGRQYYTGNIVRYNGSFYVAEHDNPGYDPTISTWFWEPTTCGGTNPPPPTPTPPPSTCTYSDWVAGRQYYTGNIVRYNGSFYVAEHDNPGYDPSISTWFWEPTTCGGTNPPPPTTGFSSIVSKAQFDQMFPNRNPFYTYEGLVQAAAFYPAFAGTGSTETRKREAAAALANFAHETGNFVHVTEIAQGEYCQNSAQWPCAPGKRYFGRGPIQLSWNYNYGLAGQALGLNLLNDPDMVSRDPAVAWKTALWYWMTQRGPGSMTPHDAMVNGNGFGETIRSINGSLECNGGNPGQVQSRVSSYQTITNILGVSPGNNLYC</sequence>
<dbReference type="Pfam" id="PF00182">
    <property type="entry name" value="Glyco_hydro_19"/>
    <property type="match status" value="1"/>
</dbReference>
<dbReference type="SMART" id="SM00495">
    <property type="entry name" value="ChtBD3"/>
    <property type="match status" value="3"/>
</dbReference>
<comment type="caution">
    <text evidence="5">The sequence shown here is derived from an EMBL/GenBank/DDBJ whole genome shotgun (WGS) entry which is preliminary data.</text>
</comment>
<dbReference type="Gene3D" id="1.10.530.10">
    <property type="match status" value="1"/>
</dbReference>
<accession>A0ABP9WVE1</accession>
<dbReference type="InterPro" id="IPR000726">
    <property type="entry name" value="Glyco_hydro_19_cat"/>
</dbReference>
<evidence type="ECO:0000259" key="4">
    <source>
        <dbReference type="SMART" id="SM00495"/>
    </source>
</evidence>
<dbReference type="PANTHER" id="PTHR22595">
    <property type="entry name" value="CHITINASE-RELATED"/>
    <property type="match status" value="1"/>
</dbReference>
<dbReference type="CDD" id="cd12214">
    <property type="entry name" value="ChiA1_BD"/>
    <property type="match status" value="1"/>
</dbReference>
<reference evidence="5 6" key="1">
    <citation type="submission" date="2024-02" db="EMBL/GenBank/DDBJ databases">
        <title>Herpetosiphon gulosus NBRC 112829.</title>
        <authorList>
            <person name="Ichikawa N."/>
            <person name="Katano-Makiyama Y."/>
            <person name="Hidaka K."/>
        </authorList>
    </citation>
    <scope>NUCLEOTIDE SEQUENCE [LARGE SCALE GENOMIC DNA]</scope>
    <source>
        <strain evidence="5 6">NBRC 112829</strain>
    </source>
</reference>
<keyword evidence="6" id="KW-1185">Reference proteome</keyword>